<dbReference type="GO" id="GO:0005737">
    <property type="term" value="C:cytoplasm"/>
    <property type="evidence" value="ECO:0007669"/>
    <property type="project" value="TreeGrafter"/>
</dbReference>
<dbReference type="SMART" id="SM01057">
    <property type="entry name" value="Carb_anhydrase"/>
    <property type="match status" value="1"/>
</dbReference>
<dbReference type="InterPro" id="IPR001148">
    <property type="entry name" value="CA_dom"/>
</dbReference>
<sequence>MGQPSTTNAEWSYADTNWGANYSQCNGNRQSPIHIQSHNTYILPTRPLRFKNYDKPLLGPIKLTNTGYTADISIPPAFDGSRPSITGGILKGNYEAIGVHFHWGDPFGPGSEHIIDGRQFDVEMHIVHKKSTFATVEEATQYPYGLAVLGVMFKGVENPDRYYPGLNKLFNNLIDVVEPQTSTFLDGTISMGQLLGDLYTKNFFTYKGSLTTPGCSEAVLWHVFPDPLPIAQEHIYKFWDLLDSTGAPLLNNYRPVQGVNGRKIYYRVGFKTL</sequence>
<dbReference type="Pfam" id="PF00194">
    <property type="entry name" value="Carb_anhydrase"/>
    <property type="match status" value="1"/>
</dbReference>
<name>A0A1I8MBW2_MUSDO</name>
<dbReference type="PANTHER" id="PTHR18952:SF137">
    <property type="entry name" value="CARBONIC ANHYDRASE"/>
    <property type="match status" value="1"/>
</dbReference>
<dbReference type="PROSITE" id="PS00162">
    <property type="entry name" value="ALPHA_CA_1"/>
    <property type="match status" value="1"/>
</dbReference>
<dbReference type="VEuPathDB" id="VectorBase:MDOA003299"/>
<dbReference type="EC" id="4.2.1.1" evidence="4"/>
<dbReference type="SUPFAM" id="SSF51069">
    <property type="entry name" value="Carbonic anhydrase"/>
    <property type="match status" value="1"/>
</dbReference>
<reference evidence="6" key="1">
    <citation type="submission" date="2020-05" db="UniProtKB">
        <authorList>
            <consortium name="EnsemblMetazoa"/>
        </authorList>
    </citation>
    <scope>IDENTIFICATION</scope>
    <source>
        <strain evidence="6">Aabys</strain>
    </source>
</reference>
<comment type="cofactor">
    <cofactor evidence="4">
        <name>Zn(2+)</name>
        <dbReference type="ChEBI" id="CHEBI:29105"/>
    </cofactor>
</comment>
<evidence type="ECO:0000256" key="3">
    <source>
        <dbReference type="ARBA" id="ARBA00022833"/>
    </source>
</evidence>
<comment type="function">
    <text evidence="4">Reversible hydration of carbon dioxide.</text>
</comment>
<dbReference type="PANTHER" id="PTHR18952">
    <property type="entry name" value="CARBONIC ANHYDRASE"/>
    <property type="match status" value="1"/>
</dbReference>
<dbReference type="GO" id="GO:0008270">
    <property type="term" value="F:zinc ion binding"/>
    <property type="evidence" value="ECO:0007669"/>
    <property type="project" value="UniProtKB-UniRule"/>
</dbReference>
<comment type="catalytic activity">
    <reaction evidence="4">
        <text>hydrogencarbonate + H(+) = CO2 + H2O</text>
        <dbReference type="Rhea" id="RHEA:10748"/>
        <dbReference type="ChEBI" id="CHEBI:15377"/>
        <dbReference type="ChEBI" id="CHEBI:15378"/>
        <dbReference type="ChEBI" id="CHEBI:16526"/>
        <dbReference type="ChEBI" id="CHEBI:17544"/>
        <dbReference type="EC" id="4.2.1.1"/>
    </reaction>
</comment>
<dbReference type="STRING" id="7370.A0A1I8MBW2"/>
<dbReference type="PROSITE" id="PS51144">
    <property type="entry name" value="ALPHA_CA_2"/>
    <property type="match status" value="1"/>
</dbReference>
<keyword evidence="4" id="KW-0456">Lyase</keyword>
<dbReference type="VEuPathDB" id="VectorBase:MDOMA2_019907"/>
<keyword evidence="3 4" id="KW-0862">Zinc</keyword>
<accession>A0A1I8MBW2</accession>
<dbReference type="InterPro" id="IPR018338">
    <property type="entry name" value="Carbonic_anhydrase_a-class_CS"/>
</dbReference>
<evidence type="ECO:0000259" key="5">
    <source>
        <dbReference type="PROSITE" id="PS51144"/>
    </source>
</evidence>
<evidence type="ECO:0000256" key="4">
    <source>
        <dbReference type="RuleBase" id="RU367011"/>
    </source>
</evidence>
<gene>
    <name evidence="6" type="primary">101892647</name>
</gene>
<evidence type="ECO:0000256" key="1">
    <source>
        <dbReference type="ARBA" id="ARBA00010718"/>
    </source>
</evidence>
<feature type="domain" description="Alpha-carbonic anhydrase" evidence="5">
    <location>
        <begin position="9"/>
        <end position="268"/>
    </location>
</feature>
<proteinExistence type="inferred from homology"/>
<protein>
    <recommendedName>
        <fullName evidence="4">Carbonic anhydrase</fullName>
        <ecNumber evidence="4">4.2.1.1</ecNumber>
    </recommendedName>
</protein>
<keyword evidence="2 4" id="KW-0479">Metal-binding</keyword>
<evidence type="ECO:0000256" key="2">
    <source>
        <dbReference type="ARBA" id="ARBA00022723"/>
    </source>
</evidence>
<organism evidence="6">
    <name type="scientific">Musca domestica</name>
    <name type="common">House fly</name>
    <dbReference type="NCBI Taxonomy" id="7370"/>
    <lineage>
        <taxon>Eukaryota</taxon>
        <taxon>Metazoa</taxon>
        <taxon>Ecdysozoa</taxon>
        <taxon>Arthropoda</taxon>
        <taxon>Hexapoda</taxon>
        <taxon>Insecta</taxon>
        <taxon>Pterygota</taxon>
        <taxon>Neoptera</taxon>
        <taxon>Endopterygota</taxon>
        <taxon>Diptera</taxon>
        <taxon>Brachycera</taxon>
        <taxon>Muscomorpha</taxon>
        <taxon>Muscoidea</taxon>
        <taxon>Muscidae</taxon>
        <taxon>Musca</taxon>
    </lineage>
</organism>
<comment type="similarity">
    <text evidence="1 4">Belongs to the alpha-carbonic anhydrase family.</text>
</comment>
<dbReference type="GO" id="GO:0004089">
    <property type="term" value="F:carbonate dehydratase activity"/>
    <property type="evidence" value="ECO:0007669"/>
    <property type="project" value="UniProtKB-UniRule"/>
</dbReference>
<dbReference type="EnsemblMetazoa" id="MDOA003299-RB">
    <property type="protein sequence ID" value="MDOA003299-PB"/>
    <property type="gene ID" value="MDOA003299"/>
</dbReference>
<dbReference type="InterPro" id="IPR023561">
    <property type="entry name" value="Carbonic_anhydrase_a-class"/>
</dbReference>
<dbReference type="Gene3D" id="3.10.200.10">
    <property type="entry name" value="Alpha carbonic anhydrase"/>
    <property type="match status" value="1"/>
</dbReference>
<dbReference type="CDD" id="cd00326">
    <property type="entry name" value="alpha_CA"/>
    <property type="match status" value="1"/>
</dbReference>
<dbReference type="InterPro" id="IPR036398">
    <property type="entry name" value="CA_dom_sf"/>
</dbReference>
<evidence type="ECO:0000313" key="6">
    <source>
        <dbReference type="EnsemblMetazoa" id="MDOA003299-PB"/>
    </source>
</evidence>
<dbReference type="AlphaFoldDB" id="A0A1I8MBW2"/>